<keyword evidence="1" id="KW-1133">Transmembrane helix</keyword>
<feature type="transmembrane region" description="Helical" evidence="1">
    <location>
        <begin position="136"/>
        <end position="158"/>
    </location>
</feature>
<reference evidence="2" key="1">
    <citation type="submission" date="2019-12" db="EMBL/GenBank/DDBJ databases">
        <title>High-Quality draft genome sequences of three cyanobacteria isolated from the limestone walls of the Old Cathedral of Coimbra.</title>
        <authorList>
            <person name="Tiago I."/>
            <person name="Soares F."/>
            <person name="Portugal A."/>
        </authorList>
    </citation>
    <scope>NUCLEOTIDE SEQUENCE</scope>
    <source>
        <strain evidence="2">A</strain>
    </source>
</reference>
<protein>
    <submittedName>
        <fullName evidence="2">DUF2243 domain-containing protein</fullName>
    </submittedName>
</protein>
<organism evidence="2 3">
    <name type="scientific">Myxacorys almedinensis A</name>
    <dbReference type="NCBI Taxonomy" id="2690445"/>
    <lineage>
        <taxon>Bacteria</taxon>
        <taxon>Bacillati</taxon>
        <taxon>Cyanobacteriota</taxon>
        <taxon>Cyanophyceae</taxon>
        <taxon>Leptolyngbyales</taxon>
        <taxon>Leptolyngbyaceae</taxon>
        <taxon>Myxacorys</taxon>
        <taxon>Myxacorys almedinensis</taxon>
    </lineage>
</organism>
<dbReference type="InterPro" id="IPR018719">
    <property type="entry name" value="DUF2243_membrane"/>
</dbReference>
<feature type="transmembrane region" description="Helical" evidence="1">
    <location>
        <begin position="20"/>
        <end position="43"/>
    </location>
</feature>
<comment type="caution">
    <text evidence="2">The sequence shown here is derived from an EMBL/GenBank/DDBJ whole genome shotgun (WGS) entry which is preliminary data.</text>
</comment>
<name>A0A8J7Z3A1_9CYAN</name>
<keyword evidence="3" id="KW-1185">Reference proteome</keyword>
<keyword evidence="1" id="KW-0472">Membrane</keyword>
<gene>
    <name evidence="2" type="ORF">GS601_08520</name>
</gene>
<dbReference type="RefSeq" id="WP_162422857.1">
    <property type="nucleotide sequence ID" value="NZ_WVIE01000008.1"/>
</dbReference>
<dbReference type="Proteomes" id="UP000646053">
    <property type="component" value="Unassembled WGS sequence"/>
</dbReference>
<evidence type="ECO:0000313" key="3">
    <source>
        <dbReference type="Proteomes" id="UP000646053"/>
    </source>
</evidence>
<dbReference type="AlphaFoldDB" id="A0A8J7Z3A1"/>
<feature type="transmembrane region" description="Helical" evidence="1">
    <location>
        <begin position="69"/>
        <end position="87"/>
    </location>
</feature>
<sequence length="175" mass="19024">MKATNFSTSGTVQVLPKRLIAAGILLGLGLAGFFDGIVLHQILQWHHLLSNVRPILSLDDVSANTLADGLFHLLAYLFAIAGVITLWQTHQQTEMPKSAQPLLGAILIGAGTFNLSEGLIDHQILGIHHVRSGTHYILWDIGFLVIGALLILIGIGFIQRWRNASQSIDHSPSIE</sequence>
<accession>A0A8J7Z3A1</accession>
<dbReference type="EMBL" id="WVIE01000008">
    <property type="protein sequence ID" value="NDJ17333.1"/>
    <property type="molecule type" value="Genomic_DNA"/>
</dbReference>
<evidence type="ECO:0000313" key="2">
    <source>
        <dbReference type="EMBL" id="NDJ17333.1"/>
    </source>
</evidence>
<proteinExistence type="predicted"/>
<feature type="transmembrane region" description="Helical" evidence="1">
    <location>
        <begin position="99"/>
        <end position="116"/>
    </location>
</feature>
<dbReference type="Pfam" id="PF10002">
    <property type="entry name" value="DUF2243"/>
    <property type="match status" value="1"/>
</dbReference>
<evidence type="ECO:0000256" key="1">
    <source>
        <dbReference type="SAM" id="Phobius"/>
    </source>
</evidence>
<keyword evidence="1" id="KW-0812">Transmembrane</keyword>